<dbReference type="GO" id="GO:0004674">
    <property type="term" value="F:protein serine/threonine kinase activity"/>
    <property type="evidence" value="ECO:0007669"/>
    <property type="project" value="UniProtKB-KW"/>
</dbReference>
<evidence type="ECO:0000256" key="3">
    <source>
        <dbReference type="ARBA" id="ARBA00022679"/>
    </source>
</evidence>
<keyword evidence="4" id="KW-0547">Nucleotide-binding</keyword>
<evidence type="ECO:0000256" key="6">
    <source>
        <dbReference type="ARBA" id="ARBA00022840"/>
    </source>
</evidence>
<keyword evidence="2 12" id="KW-0723">Serine/threonine-protein kinase</keyword>
<dbReference type="InterPro" id="IPR011009">
    <property type="entry name" value="Kinase-like_dom_sf"/>
</dbReference>
<feature type="compositionally biased region" description="Low complexity" evidence="9">
    <location>
        <begin position="310"/>
        <end position="328"/>
    </location>
</feature>
<keyword evidence="10" id="KW-1133">Transmembrane helix</keyword>
<dbReference type="Pfam" id="PF00069">
    <property type="entry name" value="Pkinase"/>
    <property type="match status" value="1"/>
</dbReference>
<dbReference type="CDD" id="cd14014">
    <property type="entry name" value="STKc_PknB_like"/>
    <property type="match status" value="1"/>
</dbReference>
<feature type="region of interest" description="Disordered" evidence="9">
    <location>
        <begin position="271"/>
        <end position="392"/>
    </location>
</feature>
<dbReference type="GO" id="GO:0005524">
    <property type="term" value="F:ATP binding"/>
    <property type="evidence" value="ECO:0007669"/>
    <property type="project" value="UniProtKB-KW"/>
</dbReference>
<comment type="catalytic activity">
    <reaction evidence="8">
        <text>L-seryl-[protein] + ATP = O-phospho-L-seryl-[protein] + ADP + H(+)</text>
        <dbReference type="Rhea" id="RHEA:17989"/>
        <dbReference type="Rhea" id="RHEA-COMP:9863"/>
        <dbReference type="Rhea" id="RHEA-COMP:11604"/>
        <dbReference type="ChEBI" id="CHEBI:15378"/>
        <dbReference type="ChEBI" id="CHEBI:29999"/>
        <dbReference type="ChEBI" id="CHEBI:30616"/>
        <dbReference type="ChEBI" id="CHEBI:83421"/>
        <dbReference type="ChEBI" id="CHEBI:456216"/>
        <dbReference type="EC" id="2.7.11.1"/>
    </reaction>
</comment>
<evidence type="ECO:0000313" key="13">
    <source>
        <dbReference type="Proteomes" id="UP000198688"/>
    </source>
</evidence>
<feature type="compositionally biased region" description="Polar residues" evidence="9">
    <location>
        <begin position="493"/>
        <end position="502"/>
    </location>
</feature>
<evidence type="ECO:0000256" key="2">
    <source>
        <dbReference type="ARBA" id="ARBA00022527"/>
    </source>
</evidence>
<dbReference type="EMBL" id="LT629758">
    <property type="protein sequence ID" value="SDT52240.1"/>
    <property type="molecule type" value="Genomic_DNA"/>
</dbReference>
<organism evidence="12 13">
    <name type="scientific">Actinoplanes derwentensis</name>
    <dbReference type="NCBI Taxonomy" id="113562"/>
    <lineage>
        <taxon>Bacteria</taxon>
        <taxon>Bacillati</taxon>
        <taxon>Actinomycetota</taxon>
        <taxon>Actinomycetes</taxon>
        <taxon>Micromonosporales</taxon>
        <taxon>Micromonosporaceae</taxon>
        <taxon>Actinoplanes</taxon>
    </lineage>
</organism>
<dbReference type="STRING" id="113562.SAMN04489716_4276"/>
<feature type="transmembrane region" description="Helical" evidence="10">
    <location>
        <begin position="453"/>
        <end position="475"/>
    </location>
</feature>
<reference evidence="12 13" key="1">
    <citation type="submission" date="2016-10" db="EMBL/GenBank/DDBJ databases">
        <authorList>
            <person name="de Groot N.N."/>
        </authorList>
    </citation>
    <scope>NUCLEOTIDE SEQUENCE [LARGE SCALE GENOMIC DNA]</scope>
    <source>
        <strain evidence="12 13">DSM 43941</strain>
    </source>
</reference>
<dbReference type="Gene3D" id="3.30.200.20">
    <property type="entry name" value="Phosphorylase Kinase, domain 1"/>
    <property type="match status" value="1"/>
</dbReference>
<keyword evidence="3" id="KW-0808">Transferase</keyword>
<accession>A0A1H2B1R8</accession>
<comment type="catalytic activity">
    <reaction evidence="7">
        <text>L-threonyl-[protein] + ATP = O-phospho-L-threonyl-[protein] + ADP + H(+)</text>
        <dbReference type="Rhea" id="RHEA:46608"/>
        <dbReference type="Rhea" id="RHEA-COMP:11060"/>
        <dbReference type="Rhea" id="RHEA-COMP:11605"/>
        <dbReference type="ChEBI" id="CHEBI:15378"/>
        <dbReference type="ChEBI" id="CHEBI:30013"/>
        <dbReference type="ChEBI" id="CHEBI:30616"/>
        <dbReference type="ChEBI" id="CHEBI:61977"/>
        <dbReference type="ChEBI" id="CHEBI:456216"/>
        <dbReference type="EC" id="2.7.11.1"/>
    </reaction>
</comment>
<dbReference type="PROSITE" id="PS00108">
    <property type="entry name" value="PROTEIN_KINASE_ST"/>
    <property type="match status" value="1"/>
</dbReference>
<keyword evidence="13" id="KW-1185">Reference proteome</keyword>
<keyword evidence="6" id="KW-0067">ATP-binding</keyword>
<evidence type="ECO:0000256" key="9">
    <source>
        <dbReference type="SAM" id="MobiDB-lite"/>
    </source>
</evidence>
<keyword evidence="10" id="KW-0812">Transmembrane</keyword>
<feature type="compositionally biased region" description="Acidic residues" evidence="9">
    <location>
        <begin position="518"/>
        <end position="527"/>
    </location>
</feature>
<evidence type="ECO:0000256" key="1">
    <source>
        <dbReference type="ARBA" id="ARBA00012513"/>
    </source>
</evidence>
<proteinExistence type="predicted"/>
<feature type="compositionally biased region" description="Low complexity" evidence="9">
    <location>
        <begin position="503"/>
        <end position="512"/>
    </location>
</feature>
<protein>
    <recommendedName>
        <fullName evidence="1">non-specific serine/threonine protein kinase</fullName>
        <ecNumber evidence="1">2.7.11.1</ecNumber>
    </recommendedName>
</protein>
<dbReference type="PROSITE" id="PS50011">
    <property type="entry name" value="PROTEIN_KINASE_DOM"/>
    <property type="match status" value="1"/>
</dbReference>
<dbReference type="PANTHER" id="PTHR43289:SF6">
    <property type="entry name" value="SERINE_THREONINE-PROTEIN KINASE NEKL-3"/>
    <property type="match status" value="1"/>
</dbReference>
<evidence type="ECO:0000313" key="12">
    <source>
        <dbReference type="EMBL" id="SDT52240.1"/>
    </source>
</evidence>
<dbReference type="SMART" id="SM00220">
    <property type="entry name" value="S_TKc"/>
    <property type="match status" value="1"/>
</dbReference>
<dbReference type="PANTHER" id="PTHR43289">
    <property type="entry name" value="MITOGEN-ACTIVATED PROTEIN KINASE KINASE KINASE 20-RELATED"/>
    <property type="match status" value="1"/>
</dbReference>
<dbReference type="RefSeq" id="WP_197686319.1">
    <property type="nucleotide sequence ID" value="NZ_BOMJ01000046.1"/>
</dbReference>
<keyword evidence="5 12" id="KW-0418">Kinase</keyword>
<evidence type="ECO:0000256" key="10">
    <source>
        <dbReference type="SAM" id="Phobius"/>
    </source>
</evidence>
<dbReference type="FunFam" id="1.10.510.10:FF:000021">
    <property type="entry name" value="Serine/threonine protein kinase"/>
    <property type="match status" value="1"/>
</dbReference>
<dbReference type="GO" id="GO:0045717">
    <property type="term" value="P:negative regulation of fatty acid biosynthetic process"/>
    <property type="evidence" value="ECO:0007669"/>
    <property type="project" value="UniProtKB-ARBA"/>
</dbReference>
<dbReference type="EC" id="2.7.11.1" evidence="1"/>
<evidence type="ECO:0000256" key="8">
    <source>
        <dbReference type="ARBA" id="ARBA00048679"/>
    </source>
</evidence>
<sequence>MLSPGVVLNGRYQLTQRIAAGGMGEVWRGNDLMLQREIGVKVILPALMSDRDFITRFRSEARMMAALRNPGIVQVYDYGENAEVDGRHLDFMVMEFVEGTPLTKRIQQAGRISPVDTMQIVAQVGDALHTAHEAGIVHRDVKPSNLLVRANGAIVLIDFGVARETAVEGITGTNVVLGSAHYMAPEQAEGHKVTPLTDVYALGAVAYSCLTGRPPYVGDNPLAVLAQLVHGKPPVLPPDVPAGVAAVVLRALDREPQRRFPTAAAFAAAARQAASQPHATPAPGYGGQTRPMPAGGFPPGGPGTGGFPGRGAPSGSFPGQPPSGSFPGQPGPGTGSYPGQAPGTGSYPGRAAPSGSYPAQGQASGRFPNQRPGAPGPQGRPGGFAAGAASVGAASGTGSFPGGYGDSTSGGYNAGGFNTGGGSGGGNSGGYNSGGYQSGGFTGDQSPQRNKSLIVLAGVAVLAVVVGIGVVLSNLTDDPDLQAQSGGVPASATADNSPTARASKSPKAQKTTKPAKEEEPEEEESPEPEVPATNPDTPQSLCGDDFQLLNSEDLIDDSGLVRGTVYLLGDAGTTRCVVTIKSDNLDVRTSVSATLEVQDGDTQTDKDNAQYSVGPVIVDSAGACVRWSGSIGKASFRSEFENCR</sequence>
<evidence type="ECO:0000256" key="5">
    <source>
        <dbReference type="ARBA" id="ARBA00022777"/>
    </source>
</evidence>
<dbReference type="Proteomes" id="UP000198688">
    <property type="component" value="Chromosome I"/>
</dbReference>
<dbReference type="Gene3D" id="1.10.510.10">
    <property type="entry name" value="Transferase(Phosphotransferase) domain 1"/>
    <property type="match status" value="1"/>
</dbReference>
<evidence type="ECO:0000259" key="11">
    <source>
        <dbReference type="PROSITE" id="PS50011"/>
    </source>
</evidence>
<dbReference type="FunFam" id="3.30.200.20:FF:000035">
    <property type="entry name" value="Serine/threonine protein kinase Stk1"/>
    <property type="match status" value="1"/>
</dbReference>
<keyword evidence="10" id="KW-0472">Membrane</keyword>
<dbReference type="AlphaFoldDB" id="A0A1H2B1R8"/>
<feature type="region of interest" description="Disordered" evidence="9">
    <location>
        <begin position="476"/>
        <end position="544"/>
    </location>
</feature>
<name>A0A1H2B1R8_9ACTN</name>
<dbReference type="InterPro" id="IPR008271">
    <property type="entry name" value="Ser/Thr_kinase_AS"/>
</dbReference>
<feature type="domain" description="Protein kinase" evidence="11">
    <location>
        <begin position="12"/>
        <end position="279"/>
    </location>
</feature>
<dbReference type="InterPro" id="IPR000719">
    <property type="entry name" value="Prot_kinase_dom"/>
</dbReference>
<gene>
    <name evidence="12" type="ORF">SAMN04489716_4276</name>
</gene>
<evidence type="ECO:0000256" key="4">
    <source>
        <dbReference type="ARBA" id="ARBA00022741"/>
    </source>
</evidence>
<dbReference type="SUPFAM" id="SSF56112">
    <property type="entry name" value="Protein kinase-like (PK-like)"/>
    <property type="match status" value="1"/>
</dbReference>
<evidence type="ECO:0000256" key="7">
    <source>
        <dbReference type="ARBA" id="ARBA00047899"/>
    </source>
</evidence>